<dbReference type="EMBL" id="CP050063">
    <property type="protein sequence ID" value="QIP17677.1"/>
    <property type="molecule type" value="Genomic_DNA"/>
</dbReference>
<dbReference type="InterPro" id="IPR002347">
    <property type="entry name" value="SDR_fam"/>
</dbReference>
<dbReference type="AlphaFoldDB" id="A0A6G9AZ06"/>
<reference evidence="3 4" key="1">
    <citation type="submission" date="2020-03" db="EMBL/GenBank/DDBJ databases">
        <authorList>
            <person name="Kim M.K."/>
        </authorList>
    </citation>
    <scope>NUCLEOTIDE SEQUENCE [LARGE SCALE GENOMIC DNA]</scope>
    <source>
        <strain evidence="3 4">BT328</strain>
    </source>
</reference>
<organism evidence="3 4">
    <name type="scientific">Spirosoma aureum</name>
    <dbReference type="NCBI Taxonomy" id="2692134"/>
    <lineage>
        <taxon>Bacteria</taxon>
        <taxon>Pseudomonadati</taxon>
        <taxon>Bacteroidota</taxon>
        <taxon>Cytophagia</taxon>
        <taxon>Cytophagales</taxon>
        <taxon>Cytophagaceae</taxon>
        <taxon>Spirosoma</taxon>
    </lineage>
</organism>
<keyword evidence="2" id="KW-0560">Oxidoreductase</keyword>
<sequence>MNSRSGLAGKRILLLGGTSGIGFATAQAAAQEDALIVVVSSNKQRVDQAVAELPEGTEGYAVDLTNEDQVRGFFDSVGSFDHLVFTAGESLQLGELASTSLDSAQQYFNLRYWGAFMAAKYAAPHILPGGSIVFTTGIVSLRPQKGWSLGASICGAMDAFTRAMAMELAPIRVNAVCPGVVKTDLWKNMSETDRVTMYDQIGRSLPVGRIGEGSDIAQTYLYLMKQEWSTGQILVVDGGAVLV</sequence>
<evidence type="ECO:0000313" key="3">
    <source>
        <dbReference type="EMBL" id="QIP17677.1"/>
    </source>
</evidence>
<dbReference type="InterPro" id="IPR036291">
    <property type="entry name" value="NAD(P)-bd_dom_sf"/>
</dbReference>
<dbReference type="CDD" id="cd11731">
    <property type="entry name" value="Lin1944_like_SDR_c"/>
    <property type="match status" value="1"/>
</dbReference>
<dbReference type="SUPFAM" id="SSF51735">
    <property type="entry name" value="NAD(P)-binding Rossmann-fold domains"/>
    <property type="match status" value="1"/>
</dbReference>
<accession>A0A6G9AZ06</accession>
<evidence type="ECO:0000256" key="2">
    <source>
        <dbReference type="ARBA" id="ARBA00023002"/>
    </source>
</evidence>
<dbReference type="Pfam" id="PF13561">
    <property type="entry name" value="adh_short_C2"/>
    <property type="match status" value="1"/>
</dbReference>
<dbReference type="PANTHER" id="PTHR43477">
    <property type="entry name" value="DIHYDROANTICAPSIN 7-DEHYDROGENASE"/>
    <property type="match status" value="1"/>
</dbReference>
<dbReference type="Gene3D" id="3.40.50.720">
    <property type="entry name" value="NAD(P)-binding Rossmann-like Domain"/>
    <property type="match status" value="1"/>
</dbReference>
<gene>
    <name evidence="3" type="ORF">G8759_05545</name>
</gene>
<proteinExistence type="inferred from homology"/>
<comment type="similarity">
    <text evidence="1">Belongs to the short-chain dehydrogenases/reductases (SDR) family.</text>
</comment>
<dbReference type="PRINTS" id="PR00081">
    <property type="entry name" value="GDHRDH"/>
</dbReference>
<dbReference type="InterPro" id="IPR051122">
    <property type="entry name" value="SDR_DHRS6-like"/>
</dbReference>
<protein>
    <submittedName>
        <fullName evidence="3">SDR family oxidoreductase</fullName>
    </submittedName>
</protein>
<keyword evidence="4" id="KW-1185">Reference proteome</keyword>
<evidence type="ECO:0000313" key="4">
    <source>
        <dbReference type="Proteomes" id="UP000501802"/>
    </source>
</evidence>
<dbReference type="GO" id="GO:0016491">
    <property type="term" value="F:oxidoreductase activity"/>
    <property type="evidence" value="ECO:0007669"/>
    <property type="project" value="UniProtKB-KW"/>
</dbReference>
<dbReference type="PANTHER" id="PTHR43477:SF1">
    <property type="entry name" value="DIHYDROANTICAPSIN 7-DEHYDROGENASE"/>
    <property type="match status" value="1"/>
</dbReference>
<name>A0A6G9AZ06_9BACT</name>
<dbReference type="KEGG" id="spib:G8759_05545"/>
<dbReference type="Proteomes" id="UP000501802">
    <property type="component" value="Chromosome"/>
</dbReference>
<evidence type="ECO:0000256" key="1">
    <source>
        <dbReference type="ARBA" id="ARBA00006484"/>
    </source>
</evidence>